<dbReference type="SUPFAM" id="SSF51338">
    <property type="entry name" value="Composite domain of metallo-dependent hydrolases"/>
    <property type="match status" value="1"/>
</dbReference>
<dbReference type="InterPro" id="IPR004722">
    <property type="entry name" value="DHOase"/>
</dbReference>
<keyword evidence="4" id="KW-1185">Reference proteome</keyword>
<dbReference type="SUPFAM" id="SSF51556">
    <property type="entry name" value="Metallo-dependent hydrolases"/>
    <property type="match status" value="1"/>
</dbReference>
<reference evidence="3 4" key="1">
    <citation type="submission" date="2024-05" db="EMBL/GenBank/DDBJ databases">
        <title>Genome Sequence and Characterization of the New Strain Purple Sulfur Bacterium of Genus Thioalkalicoccus.</title>
        <authorList>
            <person name="Bryantseva I.A."/>
            <person name="Kyndt J.A."/>
            <person name="Imhoff J.F."/>
        </authorList>
    </citation>
    <scope>NUCLEOTIDE SEQUENCE [LARGE SCALE GENOMIC DNA]</scope>
    <source>
        <strain evidence="3 4">Um2</strain>
    </source>
</reference>
<dbReference type="NCBIfam" id="NF005791">
    <property type="entry name" value="PRK07627.1"/>
    <property type="match status" value="1"/>
</dbReference>
<sequence>MADGDSLSIRHGRLIDPANGIDGLLDLHIADGRILAVGAAPPGFTPDQVLEARGQVVCPGFVDLCARLREPGSEQTATIASETRAAAASGVTALCCPPDTQPLIDTPAVAQLIRQTAQRHGLARVLPAAALTQGLAGTQISEMAALKRAGCPVMSHADRPVVNTLVLRRALEYAATFDLTVFLHPEDPYLRAGGCVHEGRISTRLGLPGIPEAAETVAVARDLALAEQTGARVHFRGLSTARATEMLREAQERGIAATADVSAAQLVLTEDDVGRFDSNCHLIPPLRTARDRAALRAAVANGVIGAICSDHQPHEADAKLAPFPATAPGISALETLLPLALRLVDEDVAALPVVIARLTEGPAQILGKPLLGRLDEGHSADICVFDPEACWTLDPTRLVSRGRNTPFAGQVLKGQVTWTLLAGRVVYSRPLDNP</sequence>
<dbReference type="GO" id="GO:0004151">
    <property type="term" value="F:dihydroorotase activity"/>
    <property type="evidence" value="ECO:0007669"/>
    <property type="project" value="UniProtKB-EC"/>
</dbReference>
<dbReference type="EMBL" id="JBDKXB010000003">
    <property type="protein sequence ID" value="MEY6431465.1"/>
    <property type="molecule type" value="Genomic_DNA"/>
</dbReference>
<dbReference type="InterPro" id="IPR050138">
    <property type="entry name" value="DHOase/Allantoinase_Hydrolase"/>
</dbReference>
<dbReference type="InterPro" id="IPR024403">
    <property type="entry name" value="DHOase_cat"/>
</dbReference>
<proteinExistence type="predicted"/>
<organism evidence="3 4">
    <name type="scientific">Thioalkalicoccus limnaeus</name>
    <dbReference type="NCBI Taxonomy" id="120681"/>
    <lineage>
        <taxon>Bacteria</taxon>
        <taxon>Pseudomonadati</taxon>
        <taxon>Pseudomonadota</taxon>
        <taxon>Gammaproteobacteria</taxon>
        <taxon>Chromatiales</taxon>
        <taxon>Chromatiaceae</taxon>
        <taxon>Thioalkalicoccus</taxon>
    </lineage>
</organism>
<evidence type="ECO:0000259" key="2">
    <source>
        <dbReference type="Pfam" id="PF12890"/>
    </source>
</evidence>
<evidence type="ECO:0000313" key="4">
    <source>
        <dbReference type="Proteomes" id="UP001564408"/>
    </source>
</evidence>
<dbReference type="EC" id="3.5.2.3" evidence="3"/>
<protein>
    <submittedName>
        <fullName evidence="3">Dihydroorotase</fullName>
        <ecNumber evidence="3">3.5.2.3</ecNumber>
    </submittedName>
</protein>
<dbReference type="CDD" id="cd01317">
    <property type="entry name" value="DHOase_IIa"/>
    <property type="match status" value="1"/>
</dbReference>
<gene>
    <name evidence="3" type="ORF">ABC977_03480</name>
</gene>
<dbReference type="Gene3D" id="3.20.20.140">
    <property type="entry name" value="Metal-dependent hydrolases"/>
    <property type="match status" value="1"/>
</dbReference>
<dbReference type="Gene3D" id="2.30.40.10">
    <property type="entry name" value="Urease, subunit C, domain 1"/>
    <property type="match status" value="1"/>
</dbReference>
<dbReference type="InterPro" id="IPR032466">
    <property type="entry name" value="Metal_Hydrolase"/>
</dbReference>
<evidence type="ECO:0000256" key="1">
    <source>
        <dbReference type="ARBA" id="ARBA00022975"/>
    </source>
</evidence>
<dbReference type="Pfam" id="PF12890">
    <property type="entry name" value="DHOase"/>
    <property type="match status" value="1"/>
</dbReference>
<feature type="domain" description="Dihydroorotase catalytic" evidence="2">
    <location>
        <begin position="54"/>
        <end position="237"/>
    </location>
</feature>
<dbReference type="NCBIfam" id="TIGR00857">
    <property type="entry name" value="pyrC_multi"/>
    <property type="match status" value="1"/>
</dbReference>
<keyword evidence="1" id="KW-0665">Pyrimidine biosynthesis</keyword>
<dbReference type="PANTHER" id="PTHR43668">
    <property type="entry name" value="ALLANTOINASE"/>
    <property type="match status" value="1"/>
</dbReference>
<dbReference type="RefSeq" id="WP_369665847.1">
    <property type="nucleotide sequence ID" value="NZ_JBDKXB010000003.1"/>
</dbReference>
<comment type="caution">
    <text evidence="3">The sequence shown here is derived from an EMBL/GenBank/DDBJ whole genome shotgun (WGS) entry which is preliminary data.</text>
</comment>
<evidence type="ECO:0000313" key="3">
    <source>
        <dbReference type="EMBL" id="MEY6431465.1"/>
    </source>
</evidence>
<name>A0ABV4BAJ9_9GAMM</name>
<accession>A0ABV4BAJ9</accession>
<dbReference type="InterPro" id="IPR011059">
    <property type="entry name" value="Metal-dep_hydrolase_composite"/>
</dbReference>
<dbReference type="PANTHER" id="PTHR43668:SF2">
    <property type="entry name" value="ALLANTOINASE"/>
    <property type="match status" value="1"/>
</dbReference>
<dbReference type="Proteomes" id="UP001564408">
    <property type="component" value="Unassembled WGS sequence"/>
</dbReference>
<keyword evidence="3" id="KW-0378">Hydrolase</keyword>